<dbReference type="EMBL" id="DXAW01000147">
    <property type="protein sequence ID" value="HIZ86517.1"/>
    <property type="molecule type" value="Genomic_DNA"/>
</dbReference>
<evidence type="ECO:0000313" key="1">
    <source>
        <dbReference type="EMBL" id="HIZ86517.1"/>
    </source>
</evidence>
<sequence length="354" mass="40102">MIVAGYDSPLLREFRQLMVNVDKLLNADAKIHPEYYAGRNAYDLEKDVCDAAIECSKKTEFEGTIELISGASFPDIIAAKLYGIEVKSTQKDHWTSIGSSILESTRISGIERIYLTFGKLGGDVSFMSRPYEECLCDIAVTHYPRYKIDMKLNSGQTIFDKIGIPYDDLRTMENPVAPVAEYYKKGLKPGESLWWAGDGIEAAVPVTVRLWSTLSPEEKDILEACSYVFFPETITGKGNQKYSRAVLWLATQKGIINPNARDSYSAGGRVNMLTNSGELHNMPAIFHKIEEHIEAFKNILYNTPSLQLQEYWHESIKSNRGAQWIDLVTKYAEGDNKTKTREVLTYLFYRNNIL</sequence>
<comment type="caution">
    <text evidence="1">The sequence shown here is derived from an EMBL/GenBank/DDBJ whole genome shotgun (WGS) entry which is preliminary data.</text>
</comment>
<protein>
    <recommendedName>
        <fullName evidence="3">Restriction endonuclease</fullName>
    </recommendedName>
</protein>
<dbReference type="Proteomes" id="UP000824115">
    <property type="component" value="Unassembled WGS sequence"/>
</dbReference>
<organism evidence="1 2">
    <name type="scientific">Candidatus Coprenecus stercoravium</name>
    <dbReference type="NCBI Taxonomy" id="2840735"/>
    <lineage>
        <taxon>Bacteria</taxon>
        <taxon>Pseudomonadati</taxon>
        <taxon>Bacteroidota</taxon>
        <taxon>Bacteroidia</taxon>
        <taxon>Bacteroidales</taxon>
        <taxon>Rikenellaceae</taxon>
        <taxon>Rikenellaceae incertae sedis</taxon>
        <taxon>Candidatus Coprenecus</taxon>
    </lineage>
</organism>
<dbReference type="AlphaFoldDB" id="A0A9D2GQU9"/>
<reference evidence="1" key="1">
    <citation type="journal article" date="2021" name="PeerJ">
        <title>Extensive microbial diversity within the chicken gut microbiome revealed by metagenomics and culture.</title>
        <authorList>
            <person name="Gilroy R."/>
            <person name="Ravi A."/>
            <person name="Getino M."/>
            <person name="Pursley I."/>
            <person name="Horton D.L."/>
            <person name="Alikhan N.F."/>
            <person name="Baker D."/>
            <person name="Gharbi K."/>
            <person name="Hall N."/>
            <person name="Watson M."/>
            <person name="Adriaenssens E.M."/>
            <person name="Foster-Nyarko E."/>
            <person name="Jarju S."/>
            <person name="Secka A."/>
            <person name="Antonio M."/>
            <person name="Oren A."/>
            <person name="Chaudhuri R.R."/>
            <person name="La Ragione R."/>
            <person name="Hildebrand F."/>
            <person name="Pallen M.J."/>
        </authorList>
    </citation>
    <scope>NUCLEOTIDE SEQUENCE</scope>
    <source>
        <strain evidence="1">Gambia16-554</strain>
    </source>
</reference>
<name>A0A9D2GQU9_9BACT</name>
<evidence type="ECO:0000313" key="2">
    <source>
        <dbReference type="Proteomes" id="UP000824115"/>
    </source>
</evidence>
<evidence type="ECO:0008006" key="3">
    <source>
        <dbReference type="Google" id="ProtNLM"/>
    </source>
</evidence>
<accession>A0A9D2GQU9</accession>
<proteinExistence type="predicted"/>
<reference evidence="1" key="2">
    <citation type="submission" date="2021-04" db="EMBL/GenBank/DDBJ databases">
        <authorList>
            <person name="Gilroy R."/>
        </authorList>
    </citation>
    <scope>NUCLEOTIDE SEQUENCE</scope>
    <source>
        <strain evidence="1">Gambia16-554</strain>
    </source>
</reference>
<gene>
    <name evidence="1" type="ORF">IAC04_08505</name>
</gene>